<evidence type="ECO:0000259" key="11">
    <source>
        <dbReference type="SMART" id="SM00278"/>
    </source>
</evidence>
<evidence type="ECO:0000256" key="5">
    <source>
        <dbReference type="ARBA" id="ARBA00022763"/>
    </source>
</evidence>
<dbReference type="PANTHER" id="PTHR10359">
    <property type="entry name" value="A/G-SPECIFIC ADENINE GLYCOSYLASE/ENDONUCLEASE III"/>
    <property type="match status" value="1"/>
</dbReference>
<dbReference type="GO" id="GO:0003677">
    <property type="term" value="F:DNA binding"/>
    <property type="evidence" value="ECO:0007669"/>
    <property type="project" value="InterPro"/>
</dbReference>
<organism evidence="13 14">
    <name type="scientific">Paludifilum halophilum</name>
    <dbReference type="NCBI Taxonomy" id="1642702"/>
    <lineage>
        <taxon>Bacteria</taxon>
        <taxon>Bacillati</taxon>
        <taxon>Bacillota</taxon>
        <taxon>Bacilli</taxon>
        <taxon>Bacillales</taxon>
        <taxon>Thermoactinomycetaceae</taxon>
        <taxon>Paludifilum</taxon>
    </lineage>
</organism>
<dbReference type="SUPFAM" id="SSF48150">
    <property type="entry name" value="DNA-glycosylase"/>
    <property type="match status" value="1"/>
</dbReference>
<keyword evidence="9" id="KW-0234">DNA repair</keyword>
<dbReference type="Pfam" id="PF00730">
    <property type="entry name" value="HhH-GPD"/>
    <property type="match status" value="1"/>
</dbReference>
<dbReference type="Proteomes" id="UP000215459">
    <property type="component" value="Unassembled WGS sequence"/>
</dbReference>
<evidence type="ECO:0000256" key="3">
    <source>
        <dbReference type="ARBA" id="ARBA00022485"/>
    </source>
</evidence>
<evidence type="ECO:0000256" key="9">
    <source>
        <dbReference type="ARBA" id="ARBA00023204"/>
    </source>
</evidence>
<evidence type="ECO:0000313" key="13">
    <source>
        <dbReference type="EMBL" id="OYD07819.1"/>
    </source>
</evidence>
<dbReference type="Gene3D" id="1.10.340.30">
    <property type="entry name" value="Hypothetical protein, domain 2"/>
    <property type="match status" value="1"/>
</dbReference>
<evidence type="ECO:0000259" key="12">
    <source>
        <dbReference type="SMART" id="SM00478"/>
    </source>
</evidence>
<dbReference type="InterPro" id="IPR011257">
    <property type="entry name" value="DNA_glycosylase"/>
</dbReference>
<feature type="domain" description="Helix-hairpin-helix DNA-binding motif class 1" evidence="11">
    <location>
        <begin position="136"/>
        <end position="155"/>
    </location>
</feature>
<dbReference type="GO" id="GO:0046872">
    <property type="term" value="F:metal ion binding"/>
    <property type="evidence" value="ECO:0007669"/>
    <property type="project" value="UniProtKB-KW"/>
</dbReference>
<evidence type="ECO:0000256" key="8">
    <source>
        <dbReference type="ARBA" id="ARBA00023014"/>
    </source>
</evidence>
<comment type="cofactor">
    <cofactor evidence="1">
        <name>[4Fe-4S] cluster</name>
        <dbReference type="ChEBI" id="CHEBI:49883"/>
    </cofactor>
</comment>
<reference evidence="13 14" key="1">
    <citation type="submission" date="2017-07" db="EMBL/GenBank/DDBJ databases">
        <title>The genome sequence of Paludifilum halophilum highlights mechanisms for microbial adaptation to high salt environemnts.</title>
        <authorList>
            <person name="Belbahri L."/>
        </authorList>
    </citation>
    <scope>NUCLEOTIDE SEQUENCE [LARGE SCALE GENOMIC DNA]</scope>
    <source>
        <strain evidence="13 14">DSM 102817</strain>
    </source>
</reference>
<gene>
    <name evidence="13" type="ORF">CHM34_10200</name>
</gene>
<dbReference type="InterPro" id="IPR004035">
    <property type="entry name" value="Endouclease-III_FeS-bd_BS"/>
</dbReference>
<dbReference type="GO" id="GO:0006284">
    <property type="term" value="P:base-excision repair"/>
    <property type="evidence" value="ECO:0007669"/>
    <property type="project" value="InterPro"/>
</dbReference>
<keyword evidence="5" id="KW-0227">DNA damage</keyword>
<dbReference type="GO" id="GO:0051539">
    <property type="term" value="F:4 iron, 4 sulfur cluster binding"/>
    <property type="evidence" value="ECO:0007669"/>
    <property type="project" value="UniProtKB-KW"/>
</dbReference>
<sequence>MKESEHYPIGLKGEGVLYGMSNRWIELRQKLQSWKPRWTVDDWWGLTDRFEKAVGSILVQNTSWQNAYRGVESMRQAGLMTPDAILAATESRLQAAVRPAGFYRAKSAACRRLSRWVADRGGLEEVRNQKGDTLREDLLAIKGIGPETADMILLYVLDHPTFIGDAYTRRIALRLFGSPELSYEQVRSEVLEAIRETEELGLFHALLVELGKDHCRKRRPLCDTCPVRRNCVYDRERSSLSL</sequence>
<evidence type="ECO:0008006" key="15">
    <source>
        <dbReference type="Google" id="ProtNLM"/>
    </source>
</evidence>
<evidence type="ECO:0000256" key="4">
    <source>
        <dbReference type="ARBA" id="ARBA00022723"/>
    </source>
</evidence>
<dbReference type="EMBL" id="NOWF01000005">
    <property type="protein sequence ID" value="OYD07819.1"/>
    <property type="molecule type" value="Genomic_DNA"/>
</dbReference>
<proteinExistence type="inferred from homology"/>
<evidence type="ECO:0000256" key="7">
    <source>
        <dbReference type="ARBA" id="ARBA00023004"/>
    </source>
</evidence>
<keyword evidence="3" id="KW-0004">4Fe-4S</keyword>
<name>A0A235B771_9BACL</name>
<dbReference type="GO" id="GO:0019104">
    <property type="term" value="F:DNA N-glycosylase activity"/>
    <property type="evidence" value="ECO:0007669"/>
    <property type="project" value="UniProtKB-ARBA"/>
</dbReference>
<dbReference type="PROSITE" id="PS00764">
    <property type="entry name" value="ENDONUCLEASE_III_1"/>
    <property type="match status" value="1"/>
</dbReference>
<feature type="domain" description="HhH-GPD" evidence="12">
    <location>
        <begin position="58"/>
        <end position="213"/>
    </location>
</feature>
<keyword evidence="10" id="KW-0326">Glycosidase</keyword>
<dbReference type="PIRSF" id="PIRSF001435">
    <property type="entry name" value="Nth"/>
    <property type="match status" value="1"/>
</dbReference>
<protein>
    <recommendedName>
        <fullName evidence="15">HhH-GPD domain-containing protein</fullName>
    </recommendedName>
</protein>
<dbReference type="SMART" id="SM00478">
    <property type="entry name" value="ENDO3c"/>
    <property type="match status" value="1"/>
</dbReference>
<dbReference type="InterPro" id="IPR023170">
    <property type="entry name" value="HhH_base_excis_C"/>
</dbReference>
<evidence type="ECO:0000256" key="10">
    <source>
        <dbReference type="ARBA" id="ARBA00023295"/>
    </source>
</evidence>
<keyword evidence="4" id="KW-0479">Metal-binding</keyword>
<comment type="similarity">
    <text evidence="2">Belongs to the Nth/MutY family.</text>
</comment>
<dbReference type="InterPro" id="IPR003583">
    <property type="entry name" value="Hlx-hairpin-Hlx_DNA-bd_motif"/>
</dbReference>
<dbReference type="CDD" id="cd00056">
    <property type="entry name" value="ENDO3c"/>
    <property type="match status" value="1"/>
</dbReference>
<evidence type="ECO:0000313" key="14">
    <source>
        <dbReference type="Proteomes" id="UP000215459"/>
    </source>
</evidence>
<dbReference type="InterPro" id="IPR003265">
    <property type="entry name" value="HhH-GPD_domain"/>
</dbReference>
<keyword evidence="14" id="KW-1185">Reference proteome</keyword>
<accession>A0A235B771</accession>
<keyword evidence="6" id="KW-0378">Hydrolase</keyword>
<evidence type="ECO:0000256" key="6">
    <source>
        <dbReference type="ARBA" id="ARBA00022801"/>
    </source>
</evidence>
<dbReference type="PANTHER" id="PTHR10359:SF19">
    <property type="entry name" value="DNA REPAIR GLYCOSYLASE MJ1434-RELATED"/>
    <property type="match status" value="1"/>
</dbReference>
<dbReference type="SMART" id="SM00278">
    <property type="entry name" value="HhH1"/>
    <property type="match status" value="1"/>
</dbReference>
<dbReference type="InterPro" id="IPR000445">
    <property type="entry name" value="HhH_motif"/>
</dbReference>
<dbReference type="AlphaFoldDB" id="A0A235B771"/>
<comment type="caution">
    <text evidence="13">The sequence shown here is derived from an EMBL/GenBank/DDBJ whole genome shotgun (WGS) entry which is preliminary data.</text>
</comment>
<evidence type="ECO:0000256" key="1">
    <source>
        <dbReference type="ARBA" id="ARBA00001966"/>
    </source>
</evidence>
<dbReference type="Pfam" id="PF00633">
    <property type="entry name" value="HHH"/>
    <property type="match status" value="1"/>
</dbReference>
<dbReference type="Gene3D" id="1.10.1670.10">
    <property type="entry name" value="Helix-hairpin-Helix base-excision DNA repair enzymes (C-terminal)"/>
    <property type="match status" value="1"/>
</dbReference>
<keyword evidence="8" id="KW-0411">Iron-sulfur</keyword>
<evidence type="ECO:0000256" key="2">
    <source>
        <dbReference type="ARBA" id="ARBA00008343"/>
    </source>
</evidence>
<keyword evidence="7" id="KW-0408">Iron</keyword>